<evidence type="ECO:0000256" key="4">
    <source>
        <dbReference type="ARBA" id="ARBA00022676"/>
    </source>
</evidence>
<dbReference type="InterPro" id="IPR037439">
    <property type="entry name" value="Branching_enzy"/>
</dbReference>
<dbReference type="EMBL" id="CAJNOV010006535">
    <property type="protein sequence ID" value="CAF1250446.1"/>
    <property type="molecule type" value="Genomic_DNA"/>
</dbReference>
<dbReference type="Gene3D" id="2.60.40.1180">
    <property type="entry name" value="Golgi alpha-mannosidase II"/>
    <property type="match status" value="1"/>
</dbReference>
<dbReference type="SMART" id="SM00642">
    <property type="entry name" value="Aamy"/>
    <property type="match status" value="1"/>
</dbReference>
<dbReference type="AlphaFoldDB" id="A0A814ZZ56"/>
<dbReference type="SUPFAM" id="SSF81296">
    <property type="entry name" value="E set domains"/>
    <property type="match status" value="1"/>
</dbReference>
<organism evidence="8 9">
    <name type="scientific">Rotaria magnacalcarata</name>
    <dbReference type="NCBI Taxonomy" id="392030"/>
    <lineage>
        <taxon>Eukaryota</taxon>
        <taxon>Metazoa</taxon>
        <taxon>Spiralia</taxon>
        <taxon>Gnathifera</taxon>
        <taxon>Rotifera</taxon>
        <taxon>Eurotatoria</taxon>
        <taxon>Bdelloidea</taxon>
        <taxon>Philodinida</taxon>
        <taxon>Philodinidae</taxon>
        <taxon>Rotaria</taxon>
    </lineage>
</organism>
<proteinExistence type="inferred from homology"/>
<dbReference type="Pfam" id="PF02806">
    <property type="entry name" value="Alpha-amylase_C"/>
    <property type="match status" value="1"/>
</dbReference>
<dbReference type="InterPro" id="IPR013783">
    <property type="entry name" value="Ig-like_fold"/>
</dbReference>
<evidence type="ECO:0000256" key="5">
    <source>
        <dbReference type="ARBA" id="ARBA00022679"/>
    </source>
</evidence>
<evidence type="ECO:0000256" key="6">
    <source>
        <dbReference type="PIRSR" id="PIRSR000463-1"/>
    </source>
</evidence>
<dbReference type="InterPro" id="IPR004193">
    <property type="entry name" value="Glyco_hydro_13_N"/>
</dbReference>
<dbReference type="InterPro" id="IPR013780">
    <property type="entry name" value="Glyco_hydro_b"/>
</dbReference>
<comment type="similarity">
    <text evidence="2">Belongs to the glycosyl hydrolase 13 family. GlgB subfamily.</text>
</comment>
<dbReference type="Proteomes" id="UP000663855">
    <property type="component" value="Unassembled WGS sequence"/>
</dbReference>
<dbReference type="SUPFAM" id="SSF51011">
    <property type="entry name" value="Glycosyl hydrolase domain"/>
    <property type="match status" value="1"/>
</dbReference>
<dbReference type="PIRSF" id="PIRSF000463">
    <property type="entry name" value="GlgB"/>
    <property type="match status" value="1"/>
</dbReference>
<dbReference type="GO" id="GO:0005978">
    <property type="term" value="P:glycogen biosynthetic process"/>
    <property type="evidence" value="ECO:0007669"/>
    <property type="project" value="InterPro"/>
</dbReference>
<name>A0A814ZZ56_9BILA</name>
<feature type="domain" description="Glycosyl hydrolase family 13 catalytic" evidence="7">
    <location>
        <begin position="144"/>
        <end position="476"/>
    </location>
</feature>
<gene>
    <name evidence="8" type="ORF">CJN711_LOCUS14463</name>
</gene>
<dbReference type="InterPro" id="IPR006047">
    <property type="entry name" value="GH13_cat_dom"/>
</dbReference>
<reference evidence="8" key="1">
    <citation type="submission" date="2021-02" db="EMBL/GenBank/DDBJ databases">
        <authorList>
            <person name="Nowell W R."/>
        </authorList>
    </citation>
    <scope>NUCLEOTIDE SEQUENCE</scope>
</reference>
<feature type="active site" description="Proton donor" evidence="6">
    <location>
        <position position="339"/>
    </location>
</feature>
<dbReference type="GO" id="GO:0005829">
    <property type="term" value="C:cytosol"/>
    <property type="evidence" value="ECO:0007669"/>
    <property type="project" value="TreeGrafter"/>
</dbReference>
<dbReference type="CDD" id="cd11322">
    <property type="entry name" value="AmyAc_Glg_BE"/>
    <property type="match status" value="1"/>
</dbReference>
<evidence type="ECO:0000256" key="1">
    <source>
        <dbReference type="ARBA" id="ARBA00000826"/>
    </source>
</evidence>
<sequence length="620" mass="72700">MATRDNNVESDTQLYKIRGAQYCKGDRQTTFRVYAPRAKNVWVILTAFGREEFQIIMQKMDTGLWEATTHQALPGRTYLYLIDDCNGKYMLRIDPVSFSVIHIPEVDQVQSVVHDQTAYKWGDETWLTKRALINPLCAPLSIYELQLKSWRNGFHQPINFRQIAPELTAYCVTMGFTHVEMFGLLEHPNNSERGYIVSNYFAPYHDHGQCDDLKYLVDYLHQHDIGVIIDWVPTHFYQHHKSSGYSSSLHELDGTNMYASDKSLWSTLYFDYNKEETRRLLFSSALYWIDEMHMDGIRYDAVSQMIRRQSKDIPAAISFLRELNQTIHRVYPGVLCIAEETDGYPNLIRTMDFDMKWNIGWINDAMNLLRTPHHERPHHWHEKVLNMLNSARGNNDKMILTLSHDDTDCHNRDHHKTLFACVSNGQNESEKFSDLRNFFAWQAFAPSRGHMIHMGDEIVQPISWFQRFRQGMSSMDWSLTEKQSFHSKTQQYISDLNYFYRSYPQFWQHGEQDFTMIYECGRNLIVAYHRGIYNNRRIAIVHNFSNRGYKSYDISLPTWDPNVRRIGTTVEIFNSDNLSYGGSGLFQNKNIDVVHMHSECIFFRLAIPALATVVLEESLN</sequence>
<evidence type="ECO:0000259" key="7">
    <source>
        <dbReference type="SMART" id="SM00642"/>
    </source>
</evidence>
<dbReference type="PANTHER" id="PTHR43651:SF3">
    <property type="entry name" value="1,4-ALPHA-GLUCAN-BRANCHING ENZYME"/>
    <property type="match status" value="1"/>
</dbReference>
<evidence type="ECO:0000256" key="3">
    <source>
        <dbReference type="ARBA" id="ARBA00012541"/>
    </source>
</evidence>
<protein>
    <recommendedName>
        <fullName evidence="3">1,4-alpha-glucan branching enzyme</fullName>
        <ecNumber evidence="3">2.4.1.18</ecNumber>
    </recommendedName>
</protein>
<evidence type="ECO:0000313" key="8">
    <source>
        <dbReference type="EMBL" id="CAF1250446.1"/>
    </source>
</evidence>
<keyword evidence="5" id="KW-0808">Transferase</keyword>
<dbReference type="InterPro" id="IPR014756">
    <property type="entry name" value="Ig_E-set"/>
</dbReference>
<dbReference type="GO" id="GO:0043169">
    <property type="term" value="F:cation binding"/>
    <property type="evidence" value="ECO:0007669"/>
    <property type="project" value="InterPro"/>
</dbReference>
<dbReference type="GO" id="GO:0004553">
    <property type="term" value="F:hydrolase activity, hydrolyzing O-glycosyl compounds"/>
    <property type="evidence" value="ECO:0007669"/>
    <property type="project" value="InterPro"/>
</dbReference>
<evidence type="ECO:0000313" key="9">
    <source>
        <dbReference type="Proteomes" id="UP000663855"/>
    </source>
</evidence>
<comment type="caution">
    <text evidence="8">The sequence shown here is derived from an EMBL/GenBank/DDBJ whole genome shotgun (WGS) entry which is preliminary data.</text>
</comment>
<dbReference type="GO" id="GO:0003844">
    <property type="term" value="F:1,4-alpha-glucan branching enzyme activity"/>
    <property type="evidence" value="ECO:0007669"/>
    <property type="project" value="UniProtKB-EC"/>
</dbReference>
<feature type="active site" description="Nucleophile" evidence="6">
    <location>
        <position position="300"/>
    </location>
</feature>
<dbReference type="Gene3D" id="2.60.40.10">
    <property type="entry name" value="Immunoglobulins"/>
    <property type="match status" value="1"/>
</dbReference>
<dbReference type="PANTHER" id="PTHR43651">
    <property type="entry name" value="1,4-ALPHA-GLUCAN-BRANCHING ENZYME"/>
    <property type="match status" value="1"/>
</dbReference>
<dbReference type="InterPro" id="IPR006048">
    <property type="entry name" value="A-amylase/branching_C"/>
</dbReference>
<dbReference type="Gene3D" id="3.20.20.80">
    <property type="entry name" value="Glycosidases"/>
    <property type="match status" value="1"/>
</dbReference>
<comment type="catalytic activity">
    <reaction evidence="1">
        <text>Transfers a segment of a (1-&gt;4)-alpha-D-glucan chain to a primary hydroxy group in a similar glucan chain.</text>
        <dbReference type="EC" id="2.4.1.18"/>
    </reaction>
</comment>
<dbReference type="EC" id="2.4.1.18" evidence="3"/>
<keyword evidence="4" id="KW-0328">Glycosyltransferase</keyword>
<dbReference type="Pfam" id="PF02922">
    <property type="entry name" value="CBM_48"/>
    <property type="match status" value="1"/>
</dbReference>
<accession>A0A814ZZ56</accession>
<dbReference type="InterPro" id="IPR017853">
    <property type="entry name" value="GH"/>
</dbReference>
<dbReference type="SUPFAM" id="SSF51445">
    <property type="entry name" value="(Trans)glycosidases"/>
    <property type="match status" value="1"/>
</dbReference>
<evidence type="ECO:0000256" key="2">
    <source>
        <dbReference type="ARBA" id="ARBA00009000"/>
    </source>
</evidence>